<feature type="compositionally biased region" description="Polar residues" evidence="8">
    <location>
        <begin position="915"/>
        <end position="924"/>
    </location>
</feature>
<evidence type="ECO:0000256" key="5">
    <source>
        <dbReference type="ARBA" id="ARBA00023242"/>
    </source>
</evidence>
<dbReference type="InParanoid" id="B0DPU6"/>
<evidence type="ECO:0000259" key="9">
    <source>
        <dbReference type="Pfam" id="PF10513"/>
    </source>
</evidence>
<evidence type="ECO:0000313" key="11">
    <source>
        <dbReference type="Proteomes" id="UP000001194"/>
    </source>
</evidence>
<dbReference type="Pfam" id="PF10513">
    <property type="entry name" value="EPL1"/>
    <property type="match status" value="1"/>
</dbReference>
<feature type="compositionally biased region" description="Low complexity" evidence="8">
    <location>
        <begin position="925"/>
        <end position="941"/>
    </location>
</feature>
<dbReference type="InterPro" id="IPR024943">
    <property type="entry name" value="Enhancer_polycomb"/>
</dbReference>
<dbReference type="RefSeq" id="XP_001885973.1">
    <property type="nucleotide sequence ID" value="XM_001885938.1"/>
</dbReference>
<dbReference type="GO" id="GO:0035267">
    <property type="term" value="C:NuA4 histone acetyltransferase complex"/>
    <property type="evidence" value="ECO:0007669"/>
    <property type="project" value="InterPro"/>
</dbReference>
<dbReference type="HOGENOM" id="CLU_011403_0_0_1"/>
<dbReference type="AlphaFoldDB" id="B0DPU6"/>
<protein>
    <recommendedName>
        <fullName evidence="7">Enhancer of polycomb-like protein</fullName>
    </recommendedName>
</protein>
<keyword evidence="11" id="KW-1185">Reference proteome</keyword>
<gene>
    <name evidence="10" type="primary">EPL16201</name>
    <name evidence="10" type="ORF">LACBIDRAFT_307295</name>
</gene>
<name>B0DPU6_LACBS</name>
<dbReference type="EMBL" id="DS547124">
    <property type="protein sequence ID" value="EDR03517.1"/>
    <property type="molecule type" value="Genomic_DNA"/>
</dbReference>
<dbReference type="PANTHER" id="PTHR14898">
    <property type="entry name" value="ENHANCER OF POLYCOMB"/>
    <property type="match status" value="1"/>
</dbReference>
<keyword evidence="3 7" id="KW-0805">Transcription regulation</keyword>
<organism evidence="11">
    <name type="scientific">Laccaria bicolor (strain S238N-H82 / ATCC MYA-4686)</name>
    <name type="common">Bicoloured deceiver</name>
    <name type="synonym">Laccaria laccata var. bicolor</name>
    <dbReference type="NCBI Taxonomy" id="486041"/>
    <lineage>
        <taxon>Eukaryota</taxon>
        <taxon>Fungi</taxon>
        <taxon>Dikarya</taxon>
        <taxon>Basidiomycota</taxon>
        <taxon>Agaricomycotina</taxon>
        <taxon>Agaricomycetes</taxon>
        <taxon>Agaricomycetidae</taxon>
        <taxon>Agaricales</taxon>
        <taxon>Agaricineae</taxon>
        <taxon>Hydnangiaceae</taxon>
        <taxon>Laccaria</taxon>
    </lineage>
</organism>
<comment type="subcellular location">
    <subcellularLocation>
        <location evidence="1 7">Nucleus</location>
    </subcellularLocation>
</comment>
<evidence type="ECO:0000256" key="1">
    <source>
        <dbReference type="ARBA" id="ARBA00004123"/>
    </source>
</evidence>
<dbReference type="InterPro" id="IPR019542">
    <property type="entry name" value="Enhancer_polycomb-like_N"/>
</dbReference>
<reference evidence="10 11" key="1">
    <citation type="journal article" date="2008" name="Nature">
        <title>The genome of Laccaria bicolor provides insights into mycorrhizal symbiosis.</title>
        <authorList>
            <person name="Martin F."/>
            <person name="Aerts A."/>
            <person name="Ahren D."/>
            <person name="Brun A."/>
            <person name="Danchin E.G.J."/>
            <person name="Duchaussoy F."/>
            <person name="Gibon J."/>
            <person name="Kohler A."/>
            <person name="Lindquist E."/>
            <person name="Pereda V."/>
            <person name="Salamov A."/>
            <person name="Shapiro H.J."/>
            <person name="Wuyts J."/>
            <person name="Blaudez D."/>
            <person name="Buee M."/>
            <person name="Brokstein P."/>
            <person name="Canbaeck B."/>
            <person name="Cohen D."/>
            <person name="Courty P.E."/>
            <person name="Coutinho P.M."/>
            <person name="Delaruelle C."/>
            <person name="Detter J.C."/>
            <person name="Deveau A."/>
            <person name="DiFazio S."/>
            <person name="Duplessis S."/>
            <person name="Fraissinet-Tachet L."/>
            <person name="Lucic E."/>
            <person name="Frey-Klett P."/>
            <person name="Fourrey C."/>
            <person name="Feussner I."/>
            <person name="Gay G."/>
            <person name="Grimwood J."/>
            <person name="Hoegger P.J."/>
            <person name="Jain P."/>
            <person name="Kilaru S."/>
            <person name="Labbe J."/>
            <person name="Lin Y.C."/>
            <person name="Legue V."/>
            <person name="Le Tacon F."/>
            <person name="Marmeisse R."/>
            <person name="Melayah D."/>
            <person name="Montanini B."/>
            <person name="Muratet M."/>
            <person name="Nehls U."/>
            <person name="Niculita-Hirzel H."/>
            <person name="Oudot-Le Secq M.P."/>
            <person name="Peter M."/>
            <person name="Quesneville H."/>
            <person name="Rajashekar B."/>
            <person name="Reich M."/>
            <person name="Rouhier N."/>
            <person name="Schmutz J."/>
            <person name="Yin T."/>
            <person name="Chalot M."/>
            <person name="Henrissat B."/>
            <person name="Kuees U."/>
            <person name="Lucas S."/>
            <person name="Van de Peer Y."/>
            <person name="Podila G.K."/>
            <person name="Polle A."/>
            <person name="Pukkila P.J."/>
            <person name="Richardson P.M."/>
            <person name="Rouze P."/>
            <person name="Sanders I.R."/>
            <person name="Stajich J.E."/>
            <person name="Tunlid A."/>
            <person name="Tuskan G."/>
            <person name="Grigoriev I.V."/>
        </authorList>
    </citation>
    <scope>NUCLEOTIDE SEQUENCE [LARGE SCALE GENOMIC DNA]</scope>
    <source>
        <strain evidence="11">S238N-H82 / ATCC MYA-4686</strain>
    </source>
</reference>
<dbReference type="GO" id="GO:0005634">
    <property type="term" value="C:nucleus"/>
    <property type="evidence" value="ECO:0007669"/>
    <property type="project" value="UniProtKB-SubCell"/>
</dbReference>
<feature type="compositionally biased region" description="Low complexity" evidence="8">
    <location>
        <begin position="715"/>
        <end position="729"/>
    </location>
</feature>
<dbReference type="STRING" id="486041.B0DPU6"/>
<evidence type="ECO:0000256" key="7">
    <source>
        <dbReference type="RuleBase" id="RU361124"/>
    </source>
</evidence>
<accession>B0DPU6</accession>
<evidence type="ECO:0000256" key="4">
    <source>
        <dbReference type="ARBA" id="ARBA00023163"/>
    </source>
</evidence>
<evidence type="ECO:0000313" key="10">
    <source>
        <dbReference type="EMBL" id="EDR03517.1"/>
    </source>
</evidence>
<comment type="similarity">
    <text evidence="2 7">Belongs to the enhancer of polycomb family.</text>
</comment>
<evidence type="ECO:0000256" key="8">
    <source>
        <dbReference type="SAM" id="MobiDB-lite"/>
    </source>
</evidence>
<dbReference type="KEGG" id="lbc:LACBIDRAFT_307295"/>
<feature type="compositionally biased region" description="Polar residues" evidence="8">
    <location>
        <begin position="162"/>
        <end position="180"/>
    </location>
</feature>
<sequence>MPRNPHSGASTLRNRNRITNKTRLKIQYGNIEADALFIPDEDDEKDRLTNLVAGVDAEDANEHHLQEVLSGSNGVGRHATRDAPAATQQAFIPTPDSTGIVDNYDQLYPNTAWKDPKTYIFSSSTVEENVKWGLSGGFNYNMDERDKEWLDKHNESARGEGTSAQGSVSSASNARTSPRTSKGKGKEPENQDAGGVISEDLFEVVMGLFEKITTERTEYLHHVCLLCYFHFPTTNFELQGLETGMEFPAFSEYQEFFGSAIPPSTFSSGILPSLLPPPASMLRVAEAVYFYWRERRIERGGHRIIPVLNFDESDTLNESYICFRRRETKAVRKTRASQATPTDKLARLHAELAYPLELANAILLRETQRIQCQAEAQNVWSLRRRLVDLKRENPALGDKADEEFLVEKERPKKFPSSRIPNLKIRTGESLTPARGEVSIKPSERIAKIRDHLDAALDRQIEVDHHWEDQVDNPYQAPLVPYASRLFKYIPPSDTHVGLGETEDEDKPHSRQARSIRMRYGRGGRVHIDRRDFNTRSICMKRKRSALLPSDDEMDVEEDDEESERKRRLEERWKFDLDDVPAVGPRGADEENRILIDDYDFPYLSHRMTLMNDADHHNMLTDPSLVVQAPDGRQQLVVPFRLGGPPTLVRRDQNGVLRAYHPLINGGIPSGAMSSPTGVSSIKKMPPPSAIPQMRISSNGGMRPPSTTPNHQANGSVLPSPHSLPVPHHSSASRAAISMPHVDLSNPDSTPIPIQVDQTKKEDVDVTIKPPATSPSPTRLPAHGQNHAGLAVPTNGFHLTPMSSHAAAALATVQRASQQERGLTMQQLQELKTVFSNLPPADQLAMLQANNSRAVLGNVPMPNGNNVNVSVNGMTNGSSHMQQLAAGGHMNLKLPVSRQMQVNGQQIAGVNKPGVNGQTAAIPTNSASPPIQAAPSPSRAASMTMTSPSLQHQQPAGNTQGSY</sequence>
<evidence type="ECO:0000256" key="6">
    <source>
        <dbReference type="ARBA" id="ARBA00025513"/>
    </source>
</evidence>
<feature type="region of interest" description="Disordered" evidence="8">
    <location>
        <begin position="908"/>
        <end position="962"/>
    </location>
</feature>
<dbReference type="OrthoDB" id="435275at2759"/>
<evidence type="ECO:0000256" key="3">
    <source>
        <dbReference type="ARBA" id="ARBA00023015"/>
    </source>
</evidence>
<keyword evidence="5 7" id="KW-0539">Nucleus</keyword>
<feature type="domain" description="Enhancer of polycomb-like N-terminal" evidence="9">
    <location>
        <begin position="15"/>
        <end position="211"/>
    </location>
</feature>
<dbReference type="Proteomes" id="UP000001194">
    <property type="component" value="Unassembled WGS sequence"/>
</dbReference>
<comment type="function">
    <text evidence="6">Component of the NuA4 histone acetyltransferase complex which is involved in transcriptional activation of selected genes principally by acetylation of nucleosomal histone H4 and H2A. The NuA4 complex is also involved in DNA repair. Involved in gene silencing by neighboring heterochromatin, blockage of the silencing spreading along the chromosome, and required for cell cycle progression through G2/M.</text>
</comment>
<dbReference type="GO" id="GO:0006357">
    <property type="term" value="P:regulation of transcription by RNA polymerase II"/>
    <property type="evidence" value="ECO:0007669"/>
    <property type="project" value="InterPro"/>
</dbReference>
<dbReference type="FunCoup" id="B0DPU6">
    <property type="interactions" value="310"/>
</dbReference>
<feature type="region of interest" description="Disordered" evidence="8">
    <location>
        <begin position="667"/>
        <end position="731"/>
    </location>
</feature>
<keyword evidence="4 7" id="KW-0804">Transcription</keyword>
<feature type="compositionally biased region" description="Polar residues" evidence="8">
    <location>
        <begin position="942"/>
        <end position="962"/>
    </location>
</feature>
<dbReference type="GeneID" id="6081603"/>
<proteinExistence type="inferred from homology"/>
<evidence type="ECO:0000256" key="2">
    <source>
        <dbReference type="ARBA" id="ARBA00008035"/>
    </source>
</evidence>
<feature type="region of interest" description="Disordered" evidence="8">
    <location>
        <begin position="156"/>
        <end position="193"/>
    </location>
</feature>